<evidence type="ECO:0000256" key="1">
    <source>
        <dbReference type="SAM" id="MobiDB-lite"/>
    </source>
</evidence>
<organism evidence="2 3">
    <name type="scientific">Candidatus Nitrosotenuis cloacae</name>
    <dbReference type="NCBI Taxonomy" id="1603555"/>
    <lineage>
        <taxon>Archaea</taxon>
        <taxon>Nitrososphaerota</taxon>
        <taxon>Candidatus Nitrosotenuis</taxon>
    </lineage>
</organism>
<protein>
    <submittedName>
        <fullName evidence="2">Uncharacterized protein</fullName>
    </submittedName>
</protein>
<evidence type="ECO:0000313" key="2">
    <source>
        <dbReference type="EMBL" id="AJZ75827.1"/>
    </source>
</evidence>
<proteinExistence type="predicted"/>
<reference evidence="2 3" key="1">
    <citation type="journal article" date="2016" name="Sci. Rep.">
        <title>A novel ammonia-oxidizing archaeon from wastewater treatment plant: Its enrichment, physiological and genomic characteristics.</title>
        <authorList>
            <person name="Li Y."/>
            <person name="Ding K."/>
            <person name="Wen X."/>
            <person name="Zhang B."/>
            <person name="Shen B."/>
            <person name="Yang Y."/>
        </authorList>
    </citation>
    <scope>NUCLEOTIDE SEQUENCE [LARGE SCALE GENOMIC DNA]</scope>
    <source>
        <strain evidence="2 3">SAT1</strain>
    </source>
</reference>
<name>A0A3G1B2L2_9ARCH</name>
<dbReference type="KEGG" id="tah:SU86_004995"/>
<dbReference type="AlphaFoldDB" id="A0A3G1B2L2"/>
<feature type="region of interest" description="Disordered" evidence="1">
    <location>
        <begin position="49"/>
        <end position="89"/>
    </location>
</feature>
<dbReference type="EMBL" id="CP011097">
    <property type="protein sequence ID" value="AJZ75827.1"/>
    <property type="molecule type" value="Genomic_DNA"/>
</dbReference>
<evidence type="ECO:0000313" key="3">
    <source>
        <dbReference type="Proteomes" id="UP000266745"/>
    </source>
</evidence>
<dbReference type="RefSeq" id="WP_048188681.1">
    <property type="nucleotide sequence ID" value="NZ_CP011097.1"/>
</dbReference>
<feature type="compositionally biased region" description="Low complexity" evidence="1">
    <location>
        <begin position="1"/>
        <end position="16"/>
    </location>
</feature>
<sequence>MKVTKVTGRGTGTRTTDVSSQNWAGDEYRKTQQENLAKIGKNVTLALGRGNRSIPLKDLPTPKSRPSTEGMVRVTNRGTGARKSTNKGN</sequence>
<dbReference type="Proteomes" id="UP000266745">
    <property type="component" value="Chromosome"/>
</dbReference>
<dbReference type="GeneID" id="24875755"/>
<dbReference type="OrthoDB" id="2775at2157"/>
<feature type="region of interest" description="Disordered" evidence="1">
    <location>
        <begin position="1"/>
        <end position="26"/>
    </location>
</feature>
<keyword evidence="3" id="KW-1185">Reference proteome</keyword>
<gene>
    <name evidence="2" type="ORF">SU86_004995</name>
</gene>
<dbReference type="STRING" id="1603555.SU86_004995"/>
<accession>A0A3G1B2L2</accession>
<feature type="compositionally biased region" description="Polar residues" evidence="1">
    <location>
        <begin position="76"/>
        <end position="89"/>
    </location>
</feature>